<dbReference type="PROSITE" id="PS50835">
    <property type="entry name" value="IG_LIKE"/>
    <property type="match status" value="1"/>
</dbReference>
<evidence type="ECO:0000313" key="8">
    <source>
        <dbReference type="Ensembl" id="ENSCJPP00005006956.1"/>
    </source>
</evidence>
<evidence type="ECO:0000256" key="6">
    <source>
        <dbReference type="ARBA" id="ARBA00023319"/>
    </source>
</evidence>
<evidence type="ECO:0000313" key="9">
    <source>
        <dbReference type="Proteomes" id="UP000694412"/>
    </source>
</evidence>
<organism evidence="8 9">
    <name type="scientific">Coturnix japonica</name>
    <name type="common">Japanese quail</name>
    <name type="synonym">Coturnix coturnix japonica</name>
    <dbReference type="NCBI Taxonomy" id="93934"/>
    <lineage>
        <taxon>Eukaryota</taxon>
        <taxon>Metazoa</taxon>
        <taxon>Chordata</taxon>
        <taxon>Craniata</taxon>
        <taxon>Vertebrata</taxon>
        <taxon>Euteleostomi</taxon>
        <taxon>Archelosauria</taxon>
        <taxon>Archosauria</taxon>
        <taxon>Dinosauria</taxon>
        <taxon>Saurischia</taxon>
        <taxon>Theropoda</taxon>
        <taxon>Coelurosauria</taxon>
        <taxon>Aves</taxon>
        <taxon>Neognathae</taxon>
        <taxon>Galloanserae</taxon>
        <taxon>Galliformes</taxon>
        <taxon>Phasianidae</taxon>
        <taxon>Perdicinae</taxon>
        <taxon>Coturnix</taxon>
    </lineage>
</organism>
<protein>
    <recommendedName>
        <fullName evidence="7">Ig-like domain-containing protein</fullName>
    </recommendedName>
</protein>
<dbReference type="GO" id="GO:0016020">
    <property type="term" value="C:membrane"/>
    <property type="evidence" value="ECO:0007669"/>
    <property type="project" value="UniProtKB-SubCell"/>
</dbReference>
<dbReference type="Ensembl" id="ENSCJPT00005010826.1">
    <property type="protein sequence ID" value="ENSCJPP00005006956.1"/>
    <property type="gene ID" value="ENSCJPG00005006427.1"/>
</dbReference>
<comment type="subcellular location">
    <subcellularLocation>
        <location evidence="1">Membrane</location>
    </subcellularLocation>
</comment>
<dbReference type="InterPro" id="IPR051117">
    <property type="entry name" value="TRG_var/const_region"/>
</dbReference>
<keyword evidence="5" id="KW-0675">Receptor</keyword>
<dbReference type="AlphaFoldDB" id="A0A8C2T1W9"/>
<dbReference type="Pfam" id="PF07686">
    <property type="entry name" value="V-set"/>
    <property type="match status" value="1"/>
</dbReference>
<dbReference type="SMART" id="SM00406">
    <property type="entry name" value="IGv"/>
    <property type="match status" value="1"/>
</dbReference>
<dbReference type="Proteomes" id="UP000694412">
    <property type="component" value="Chromosome 2"/>
</dbReference>
<dbReference type="PANTHER" id="PTHR19256:SF65">
    <property type="entry name" value="T CELL RECEPTOR GAMMA CONSTANT 1-RELATED"/>
    <property type="match status" value="1"/>
</dbReference>
<reference evidence="8" key="3">
    <citation type="submission" date="2025-09" db="UniProtKB">
        <authorList>
            <consortium name="Ensembl"/>
        </authorList>
    </citation>
    <scope>IDENTIFICATION</scope>
</reference>
<name>A0A8C2T1W9_COTJA</name>
<feature type="domain" description="Ig-like" evidence="7">
    <location>
        <begin position="5"/>
        <end position="128"/>
    </location>
</feature>
<keyword evidence="2" id="KW-0812">Transmembrane</keyword>
<keyword evidence="4" id="KW-0472">Membrane</keyword>
<dbReference type="GeneTree" id="ENSGT00960000189447"/>
<reference evidence="8" key="1">
    <citation type="submission" date="2015-11" db="EMBL/GenBank/DDBJ databases">
        <authorList>
            <consortium name="International Coturnix japonica Genome Analysis Consortium"/>
            <person name="Warren W."/>
            <person name="Burt D.W."/>
            <person name="Antin P.B."/>
            <person name="Lanford R."/>
            <person name="Gros J."/>
            <person name="Wilson R.K."/>
        </authorList>
    </citation>
    <scope>NUCLEOTIDE SEQUENCE [LARGE SCALE GENOMIC DNA]</scope>
</reference>
<dbReference type="SUPFAM" id="SSF48726">
    <property type="entry name" value="Immunoglobulin"/>
    <property type="match status" value="1"/>
</dbReference>
<evidence type="ECO:0000256" key="2">
    <source>
        <dbReference type="ARBA" id="ARBA00022692"/>
    </source>
</evidence>
<dbReference type="InterPro" id="IPR007110">
    <property type="entry name" value="Ig-like_dom"/>
</dbReference>
<sequence>MVPTPQVFINLDQETPIQSPVSITKSQGNADLKCHFKDFSGNFDNTVIHWYQQKENKAPVRMIYFSAGRTFQDEGFQRHRYRIQTISGQKICTLTIRNIILDDAATYYCAYWDPHRGRSQMITTTNTSSAAHRSFGINQIILQRGYSSLQEGKLQWKVALQGISTW</sequence>
<evidence type="ECO:0000256" key="4">
    <source>
        <dbReference type="ARBA" id="ARBA00023136"/>
    </source>
</evidence>
<proteinExistence type="predicted"/>
<dbReference type="InterPro" id="IPR013783">
    <property type="entry name" value="Ig-like_fold"/>
</dbReference>
<keyword evidence="3" id="KW-1133">Transmembrane helix</keyword>
<evidence type="ECO:0000256" key="3">
    <source>
        <dbReference type="ARBA" id="ARBA00022989"/>
    </source>
</evidence>
<accession>A0A8C2T1W9</accession>
<dbReference type="InterPro" id="IPR036179">
    <property type="entry name" value="Ig-like_dom_sf"/>
</dbReference>
<reference evidence="8" key="2">
    <citation type="submission" date="2025-08" db="UniProtKB">
        <authorList>
            <consortium name="Ensembl"/>
        </authorList>
    </citation>
    <scope>IDENTIFICATION</scope>
</reference>
<dbReference type="PANTHER" id="PTHR19256">
    <property type="entry name" value="T-CELL RECEPTOR GAMMA CHAIN"/>
    <property type="match status" value="1"/>
</dbReference>
<evidence type="ECO:0000259" key="7">
    <source>
        <dbReference type="PROSITE" id="PS50835"/>
    </source>
</evidence>
<keyword evidence="9" id="KW-1185">Reference proteome</keyword>
<dbReference type="InterPro" id="IPR003599">
    <property type="entry name" value="Ig_sub"/>
</dbReference>
<dbReference type="InterPro" id="IPR013106">
    <property type="entry name" value="Ig_V-set"/>
</dbReference>
<evidence type="ECO:0000256" key="5">
    <source>
        <dbReference type="ARBA" id="ARBA00023170"/>
    </source>
</evidence>
<keyword evidence="6" id="KW-0393">Immunoglobulin domain</keyword>
<evidence type="ECO:0000256" key="1">
    <source>
        <dbReference type="ARBA" id="ARBA00004370"/>
    </source>
</evidence>
<dbReference type="Gene3D" id="2.60.40.10">
    <property type="entry name" value="Immunoglobulins"/>
    <property type="match status" value="1"/>
</dbReference>
<dbReference type="SMART" id="SM00409">
    <property type="entry name" value="IG"/>
    <property type="match status" value="1"/>
</dbReference>